<dbReference type="KEGG" id="sti:Sthe_2829"/>
<name>D1C8U9_SPHTD</name>
<dbReference type="InParanoid" id="D1C8U9"/>
<dbReference type="InterPro" id="IPR029063">
    <property type="entry name" value="SAM-dependent_MTases_sf"/>
</dbReference>
<feature type="compositionally biased region" description="Acidic residues" evidence="1">
    <location>
        <begin position="972"/>
        <end position="984"/>
    </location>
</feature>
<organism evidence="3 4">
    <name type="scientific">Sphaerobacter thermophilus (strain ATCC 49802 / DSM 20745 / KCCM 41009 / NCIMB 13125 / S 6022)</name>
    <dbReference type="NCBI Taxonomy" id="479434"/>
    <lineage>
        <taxon>Bacteria</taxon>
        <taxon>Pseudomonadati</taxon>
        <taxon>Thermomicrobiota</taxon>
        <taxon>Thermomicrobia</taxon>
        <taxon>Sphaerobacterales</taxon>
        <taxon>Sphaerobacterineae</taxon>
        <taxon>Sphaerobacteraceae</taxon>
        <taxon>Sphaerobacter</taxon>
    </lineage>
</organism>
<dbReference type="OrthoDB" id="9800801at2"/>
<evidence type="ECO:0000313" key="4">
    <source>
        <dbReference type="Proteomes" id="UP000002027"/>
    </source>
</evidence>
<dbReference type="SUPFAM" id="SSF53335">
    <property type="entry name" value="S-adenosyl-L-methionine-dependent methyltransferases"/>
    <property type="match status" value="1"/>
</dbReference>
<protein>
    <recommendedName>
        <fullName evidence="2">DUF1156 domain-containing protein</fullName>
    </recommendedName>
</protein>
<keyword evidence="4" id="KW-1185">Reference proteome</keyword>
<gene>
    <name evidence="3" type="ordered locus">Sthe_2829</name>
</gene>
<feature type="region of interest" description="Disordered" evidence="1">
    <location>
        <begin position="960"/>
        <end position="984"/>
    </location>
</feature>
<dbReference type="Gene3D" id="3.40.50.150">
    <property type="entry name" value="Vaccinia Virus protein VP39"/>
    <property type="match status" value="1"/>
</dbReference>
<evidence type="ECO:0000259" key="2">
    <source>
        <dbReference type="Pfam" id="PF06634"/>
    </source>
</evidence>
<dbReference type="InterPro" id="IPR009537">
    <property type="entry name" value="DUF1156"/>
</dbReference>
<reference evidence="4" key="1">
    <citation type="submission" date="2009-11" db="EMBL/GenBank/DDBJ databases">
        <title>The complete chromosome 2 of Sphaerobacter thermophilus DSM 20745.</title>
        <authorList>
            <person name="Lucas S."/>
            <person name="Copeland A."/>
            <person name="Lapidus A."/>
            <person name="Glavina del Rio T."/>
            <person name="Dalin E."/>
            <person name="Tice H."/>
            <person name="Bruce D."/>
            <person name="Goodwin L."/>
            <person name="Pitluck S."/>
            <person name="Kyrpides N."/>
            <person name="Mavromatis K."/>
            <person name="Ivanova N."/>
            <person name="Mikhailova N."/>
            <person name="LaButti K.M."/>
            <person name="Clum A."/>
            <person name="Sun H.I."/>
            <person name="Brettin T."/>
            <person name="Detter J.C."/>
            <person name="Han C."/>
            <person name="Larimer F."/>
            <person name="Land M."/>
            <person name="Hauser L."/>
            <person name="Markowitz V."/>
            <person name="Cheng J.F."/>
            <person name="Hugenholtz P."/>
            <person name="Woyke T."/>
            <person name="Wu D."/>
            <person name="Steenblock K."/>
            <person name="Schneider S."/>
            <person name="Pukall R."/>
            <person name="Goeker M."/>
            <person name="Klenk H.P."/>
            <person name="Eisen J.A."/>
        </authorList>
    </citation>
    <scope>NUCLEOTIDE SEQUENCE [LARGE SCALE GENOMIC DNA]</scope>
    <source>
        <strain evidence="4">ATCC 49802 / DSM 20745 / S 6022</strain>
    </source>
</reference>
<dbReference type="STRING" id="479434.Sthe_2829"/>
<dbReference type="eggNOG" id="COG1743">
    <property type="taxonomic scope" value="Bacteria"/>
</dbReference>
<feature type="domain" description="DUF1156" evidence="2">
    <location>
        <begin position="26"/>
        <end position="98"/>
    </location>
</feature>
<dbReference type="Pfam" id="PF06634">
    <property type="entry name" value="DUF1156"/>
    <property type="match status" value="1"/>
</dbReference>
<dbReference type="Proteomes" id="UP000002027">
    <property type="component" value="Chromosome 2"/>
</dbReference>
<accession>D1C8U9</accession>
<reference evidence="3 4" key="2">
    <citation type="journal article" date="2010" name="Stand. Genomic Sci.">
        <title>Complete genome sequence of Desulfohalobium retbaense type strain (HR(100)).</title>
        <authorList>
            <person name="Spring S."/>
            <person name="Nolan M."/>
            <person name="Lapidus A."/>
            <person name="Glavina Del Rio T."/>
            <person name="Copeland A."/>
            <person name="Tice H."/>
            <person name="Cheng J.F."/>
            <person name="Lucas S."/>
            <person name="Land M."/>
            <person name="Chen F."/>
            <person name="Bruce D."/>
            <person name="Goodwin L."/>
            <person name="Pitluck S."/>
            <person name="Ivanova N."/>
            <person name="Mavromatis K."/>
            <person name="Mikhailova N."/>
            <person name="Pati A."/>
            <person name="Chen A."/>
            <person name="Palaniappan K."/>
            <person name="Hauser L."/>
            <person name="Chang Y.J."/>
            <person name="Jeffries C.D."/>
            <person name="Munk C."/>
            <person name="Kiss H."/>
            <person name="Chain P."/>
            <person name="Han C."/>
            <person name="Brettin T."/>
            <person name="Detter J.C."/>
            <person name="Schuler E."/>
            <person name="Goker M."/>
            <person name="Rohde M."/>
            <person name="Bristow J."/>
            <person name="Eisen J.A."/>
            <person name="Markowitz V."/>
            <person name="Hugenholtz P."/>
            <person name="Kyrpides N.C."/>
            <person name="Klenk H.P."/>
        </authorList>
    </citation>
    <scope>NUCLEOTIDE SEQUENCE [LARGE SCALE GENOMIC DNA]</scope>
    <source>
        <strain evidence="4">ATCC 49802 / DSM 20745 / S 6022</strain>
    </source>
</reference>
<dbReference type="EMBL" id="CP001824">
    <property type="protein sequence ID" value="ACZ40242.1"/>
    <property type="molecule type" value="Genomic_DNA"/>
</dbReference>
<dbReference type="HOGENOM" id="CLU_007795_2_0_0"/>
<sequence length="984" mass="110694">MDGVTEAGTTGPAQRTTTGELLIERWLPIAEIGIECQRENSTGQHPPPNRLHVWWARRPLTVSRAAILASILPAWRADWPADLLERFPSEESYRAWFMRLLGIQGDPVAARRILAWAKERGITKQLNAYGYRRAFTHNPPSEDIDTLQSLLAFLWGPREVHVLDPTAGGGSIPFEGLRFGLATLANELNPVASVILAATLDYPARFGEELALEIHRWGKELTSRVRERLQAFFPYPSDGVPDVYLWARTVACPVTGKPVPLSPNWWLQKGSDPIAVKLLCQPDWPECRFEIVRGKEAERAKPDQGTIRRGVAVSPWTGDVIDGDYIKREAQAGRMGQQLYAVGVKTERGTEFRPPSAADFAAVAAAEEELARRLPGWLAHGIIPDEEIPTGNKTSEPQRYGMTRWRDLFSPRQLLALGMTVEVLRELAAEIQRELPADQARAVRTYLAFAVDKILNYNSRMSVWHPLRATIANTFDRHDFSMKWSHGEMALVVAGKGLDWAIVQVVDAYKGIAKLAQPARLPLWDRDGESPVERLHITQGDAADLSTVATGSVHLVCIDPPYYDNVQYSELSDFFYVWLKRTVGDLYPDWFRAELTDKDDEAVANPARFADFGRKRRDLARQDYERKMAAIFRECHRVLRPDGVLTVMFTHKQVEAWDTLAMALIAAGFRIEASWPIHTESEHSLHQAKKNAAASTILLVCRKRQAVGEPVWWEDIKGRVRRVARERAAEFAAMGIGGVDLYISAFGPALSVISERWPVLTSEVDPKTNQPKPLRPEVALDLARAEVIGLRKEGLLLGRPVQFDPATDWYLMAWDAFKAAEFPADEARKLALALGLDLEQDIVRRERLVEKKASTVVLQTPAERRRRGVVDPDAETFPSLIDAVHTAMLIYDEDGSRACEQFLQRTGLRSDSRFRACLQALINAVPRTKVKDAFVRPEAETLERLRLAFFDDLEIPAEEAPPEVVRQKGFFDDAEGDESEEDEE</sequence>
<evidence type="ECO:0000313" key="3">
    <source>
        <dbReference type="EMBL" id="ACZ40242.1"/>
    </source>
</evidence>
<dbReference type="AlphaFoldDB" id="D1C8U9"/>
<proteinExistence type="predicted"/>
<dbReference type="REBASE" id="22992">
    <property type="entry name" value="M.Sth20745ORF2829P"/>
</dbReference>
<dbReference type="RefSeq" id="WP_012873278.1">
    <property type="nucleotide sequence ID" value="NC_013524.1"/>
</dbReference>
<evidence type="ECO:0000256" key="1">
    <source>
        <dbReference type="SAM" id="MobiDB-lite"/>
    </source>
</evidence>